<dbReference type="OrthoDB" id="226701at2"/>
<dbReference type="SUPFAM" id="SSF52540">
    <property type="entry name" value="P-loop containing nucleoside triphosphate hydrolases"/>
    <property type="match status" value="1"/>
</dbReference>
<protein>
    <submittedName>
        <fullName evidence="9">Type IV secretory pathway TraG/TraD family ATPase VirD4</fullName>
    </submittedName>
</protein>
<evidence type="ECO:0000313" key="9">
    <source>
        <dbReference type="EMBL" id="RZS60752.1"/>
    </source>
</evidence>
<keyword evidence="4 7" id="KW-1133">Transmembrane helix</keyword>
<dbReference type="Proteomes" id="UP000293852">
    <property type="component" value="Unassembled WGS sequence"/>
</dbReference>
<gene>
    <name evidence="9" type="ORF">EV386_1032</name>
</gene>
<evidence type="ECO:0000256" key="5">
    <source>
        <dbReference type="ARBA" id="ARBA00023136"/>
    </source>
</evidence>
<feature type="region of interest" description="Disordered" evidence="6">
    <location>
        <begin position="591"/>
        <end position="615"/>
    </location>
</feature>
<proteinExistence type="predicted"/>
<dbReference type="Gene3D" id="3.40.50.300">
    <property type="entry name" value="P-loop containing nucleotide triphosphate hydrolases"/>
    <property type="match status" value="1"/>
</dbReference>
<dbReference type="AlphaFoldDB" id="A0A4Q7M2C8"/>
<dbReference type="RefSeq" id="WP_130412918.1">
    <property type="nucleotide sequence ID" value="NZ_SGWX01000001.1"/>
</dbReference>
<evidence type="ECO:0000256" key="2">
    <source>
        <dbReference type="ARBA" id="ARBA00022475"/>
    </source>
</evidence>
<evidence type="ECO:0000256" key="3">
    <source>
        <dbReference type="ARBA" id="ARBA00022692"/>
    </source>
</evidence>
<evidence type="ECO:0000256" key="6">
    <source>
        <dbReference type="SAM" id="MobiDB-lite"/>
    </source>
</evidence>
<feature type="transmembrane region" description="Helical" evidence="7">
    <location>
        <begin position="77"/>
        <end position="98"/>
    </location>
</feature>
<dbReference type="InterPro" id="IPR051539">
    <property type="entry name" value="T4SS-coupling_protein"/>
</dbReference>
<feature type="transmembrane region" description="Helical" evidence="7">
    <location>
        <begin position="13"/>
        <end position="32"/>
    </location>
</feature>
<dbReference type="InterPro" id="IPR027417">
    <property type="entry name" value="P-loop_NTPase"/>
</dbReference>
<dbReference type="InterPro" id="IPR032689">
    <property type="entry name" value="TraG-D_C"/>
</dbReference>
<evidence type="ECO:0000256" key="7">
    <source>
        <dbReference type="SAM" id="Phobius"/>
    </source>
</evidence>
<dbReference type="PANTHER" id="PTHR37937">
    <property type="entry name" value="CONJUGATIVE TRANSFER: DNA TRANSPORT"/>
    <property type="match status" value="1"/>
</dbReference>
<name>A0A4Q7M2C8_9MICO</name>
<keyword evidence="2" id="KW-1003">Cell membrane</keyword>
<keyword evidence="5 7" id="KW-0472">Membrane</keyword>
<accession>A0A4Q7M2C8</accession>
<dbReference type="CDD" id="cd01127">
    <property type="entry name" value="TrwB_TraG_TraD_VirD4"/>
    <property type="match status" value="1"/>
</dbReference>
<dbReference type="EMBL" id="SGWX01000001">
    <property type="protein sequence ID" value="RZS60752.1"/>
    <property type="molecule type" value="Genomic_DNA"/>
</dbReference>
<evidence type="ECO:0000313" key="10">
    <source>
        <dbReference type="Proteomes" id="UP000293852"/>
    </source>
</evidence>
<dbReference type="GO" id="GO:0005886">
    <property type="term" value="C:plasma membrane"/>
    <property type="evidence" value="ECO:0007669"/>
    <property type="project" value="UniProtKB-SubCell"/>
</dbReference>
<feature type="domain" description="TraD/TraG TraM recognition site" evidence="8">
    <location>
        <begin position="428"/>
        <end position="546"/>
    </location>
</feature>
<dbReference type="PANTHER" id="PTHR37937:SF1">
    <property type="entry name" value="CONJUGATIVE TRANSFER: DNA TRANSPORT"/>
    <property type="match status" value="1"/>
</dbReference>
<organism evidence="9 10">
    <name type="scientific">Xylanimonas ulmi</name>
    <dbReference type="NCBI Taxonomy" id="228973"/>
    <lineage>
        <taxon>Bacteria</taxon>
        <taxon>Bacillati</taxon>
        <taxon>Actinomycetota</taxon>
        <taxon>Actinomycetes</taxon>
        <taxon>Micrococcales</taxon>
        <taxon>Promicromonosporaceae</taxon>
        <taxon>Xylanimonas</taxon>
    </lineage>
</organism>
<keyword evidence="3 7" id="KW-0812">Transmembrane</keyword>
<evidence type="ECO:0000256" key="1">
    <source>
        <dbReference type="ARBA" id="ARBA00004651"/>
    </source>
</evidence>
<comment type="caution">
    <text evidence="9">The sequence shown here is derived from an EMBL/GenBank/DDBJ whole genome shotgun (WGS) entry which is preliminary data.</text>
</comment>
<evidence type="ECO:0000256" key="4">
    <source>
        <dbReference type="ARBA" id="ARBA00022989"/>
    </source>
</evidence>
<reference evidence="9 10" key="1">
    <citation type="submission" date="2019-02" db="EMBL/GenBank/DDBJ databases">
        <title>Sequencing the genomes of 1000 actinobacteria strains.</title>
        <authorList>
            <person name="Klenk H.-P."/>
        </authorList>
    </citation>
    <scope>NUCLEOTIDE SEQUENCE [LARGE SCALE GENOMIC DNA]</scope>
    <source>
        <strain evidence="9 10">DSM 16932</strain>
    </source>
</reference>
<sequence length="615" mass="63848">MTGPRTTAGGNDLLLNLGLRLLVGAVALAGLLRGAASMAAHLSGAPSPSGGLEAAIDVVRQPGRPGAAFGTPSLSAVTYWAIVVALLLAAAGVAWGAWRLLHEQASTTHRDPHHQPGTATAADVRKAASKRQLLKRARDLRPSLQHAKATDLGYLLGTCRGHEIWTSVEDSTLVLGPPRSGKGLHLVINAILDAPGAVVTTSTRPDNLAITIAARERVGPVAVFDPQGLAGGITSAMRWSPVRGCERAQTAMARAHGFAASTGLQKGGGTDSGGFWEKKTKTTLQGMLHAAALAGLGARDLYDWSLSPAAAEAAVQILASHRDAAPGWADALSTEIHADPRTRDSVWMGVSLALDCLADPQVMDAVTPRPGEDFDPAAFIAQRGTLYLLGTAGGAAGAGPLVAAFIEDLVEVARRTASTLPKQRLDPPLLLALDEIGNLAPLPSLPQLMSDGGGSGITTMPVLQSMSQARSKWGIDDAGTIWDSSIVKVLLGGGSVAKDLQDVSALIGERDEVTDSVSVGADGLRSTQRSTRRVPIMPPEALRTLPFGTAVALLRSAPVMITDLRAWTRRADAASLRCSRESTEAELMPTAETRANSVGSTGYRRRGTGDSIGGL</sequence>
<keyword evidence="10" id="KW-1185">Reference proteome</keyword>
<evidence type="ECO:0000259" key="8">
    <source>
        <dbReference type="Pfam" id="PF12696"/>
    </source>
</evidence>
<comment type="subcellular location">
    <subcellularLocation>
        <location evidence="1">Cell membrane</location>
        <topology evidence="1">Multi-pass membrane protein</topology>
    </subcellularLocation>
</comment>
<dbReference type="Pfam" id="PF12696">
    <property type="entry name" value="TraG-D_C"/>
    <property type="match status" value="1"/>
</dbReference>